<protein>
    <submittedName>
        <fullName evidence="1">DsrE family protein</fullName>
    </submittedName>
</protein>
<keyword evidence="2" id="KW-1185">Reference proteome</keyword>
<sequence>MKKLTDLLQISRYGMGDGDEELALKLLATYLKLINDDNRLPAFITFYNKGVKVLCSDSPFIASLKNLEDKGVKLIACTTCLNYYGIEKLPVGIKGTMPDIITLQSDAHKVISL</sequence>
<accession>A0ABS1HM07</accession>
<dbReference type="Proteomes" id="UP000605676">
    <property type="component" value="Unassembled WGS sequence"/>
</dbReference>
<dbReference type="InterPro" id="IPR003787">
    <property type="entry name" value="Sulphur_relay_DsrE/F-like"/>
</dbReference>
<dbReference type="Pfam" id="PF02635">
    <property type="entry name" value="DsrE"/>
    <property type="match status" value="1"/>
</dbReference>
<name>A0ABS1HM07_9BACT</name>
<comment type="caution">
    <text evidence="1">The sequence shown here is derived from an EMBL/GenBank/DDBJ whole genome shotgun (WGS) entry which is preliminary data.</text>
</comment>
<evidence type="ECO:0000313" key="1">
    <source>
        <dbReference type="EMBL" id="MBK3518706.1"/>
    </source>
</evidence>
<gene>
    <name evidence="1" type="ORF">JIV24_15270</name>
</gene>
<dbReference type="EMBL" id="JAENRR010000040">
    <property type="protein sequence ID" value="MBK3518706.1"/>
    <property type="molecule type" value="Genomic_DNA"/>
</dbReference>
<dbReference type="InterPro" id="IPR027396">
    <property type="entry name" value="DsrEFH-like"/>
</dbReference>
<reference evidence="1 2" key="1">
    <citation type="submission" date="2021-01" db="EMBL/GenBank/DDBJ databases">
        <title>Carboxyliciviraga sp.nov., isolated from coastal sediments.</title>
        <authorList>
            <person name="Lu D."/>
            <person name="Zhang T."/>
        </authorList>
    </citation>
    <scope>NUCLEOTIDE SEQUENCE [LARGE SCALE GENOMIC DNA]</scope>
    <source>
        <strain evidence="1 2">N1Y132</strain>
    </source>
</reference>
<proteinExistence type="predicted"/>
<dbReference type="Gene3D" id="3.40.1260.10">
    <property type="entry name" value="DsrEFH-like"/>
    <property type="match status" value="1"/>
</dbReference>
<evidence type="ECO:0000313" key="2">
    <source>
        <dbReference type="Proteomes" id="UP000605676"/>
    </source>
</evidence>
<dbReference type="SUPFAM" id="SSF75169">
    <property type="entry name" value="DsrEFH-like"/>
    <property type="match status" value="1"/>
</dbReference>
<organism evidence="1 2">
    <name type="scientific">Carboxylicivirga marina</name>
    <dbReference type="NCBI Taxonomy" id="2800988"/>
    <lineage>
        <taxon>Bacteria</taxon>
        <taxon>Pseudomonadati</taxon>
        <taxon>Bacteroidota</taxon>
        <taxon>Bacteroidia</taxon>
        <taxon>Marinilabiliales</taxon>
        <taxon>Marinilabiliaceae</taxon>
        <taxon>Carboxylicivirga</taxon>
    </lineage>
</organism>
<dbReference type="RefSeq" id="WP_200465932.1">
    <property type="nucleotide sequence ID" value="NZ_JAENRR010000040.1"/>
</dbReference>